<dbReference type="GO" id="GO:0006508">
    <property type="term" value="P:proteolysis"/>
    <property type="evidence" value="ECO:0007669"/>
    <property type="project" value="UniProtKB-KW"/>
</dbReference>
<dbReference type="InterPro" id="IPR000668">
    <property type="entry name" value="Peptidase_C1A_C"/>
</dbReference>
<evidence type="ECO:0000256" key="3">
    <source>
        <dbReference type="ARBA" id="ARBA00022670"/>
    </source>
</evidence>
<dbReference type="InterPro" id="IPR013128">
    <property type="entry name" value="Peptidase_C1A"/>
</dbReference>
<evidence type="ECO:0000256" key="5">
    <source>
        <dbReference type="ARBA" id="ARBA00022807"/>
    </source>
</evidence>
<dbReference type="AlphaFoldDB" id="A0A8J4PTW5"/>
<keyword evidence="4" id="KW-0378">Hydrolase</keyword>
<keyword evidence="6" id="KW-1015">Disulfide bond</keyword>
<dbReference type="PRINTS" id="PR00705">
    <property type="entry name" value="PAPAIN"/>
</dbReference>
<feature type="signal peptide" evidence="8">
    <location>
        <begin position="1"/>
        <end position="16"/>
    </location>
</feature>
<keyword evidence="12" id="KW-1185">Reference proteome</keyword>
<keyword evidence="8" id="KW-0732">Signal</keyword>
<evidence type="ECO:0000256" key="6">
    <source>
        <dbReference type="ARBA" id="ARBA00023157"/>
    </source>
</evidence>
<evidence type="ECO:0000256" key="8">
    <source>
        <dbReference type="SAM" id="SignalP"/>
    </source>
</evidence>
<evidence type="ECO:0008006" key="13">
    <source>
        <dbReference type="Google" id="ProtNLM"/>
    </source>
</evidence>
<organism evidence="11 12">
    <name type="scientific">Polysphondylium violaceum</name>
    <dbReference type="NCBI Taxonomy" id="133409"/>
    <lineage>
        <taxon>Eukaryota</taxon>
        <taxon>Amoebozoa</taxon>
        <taxon>Evosea</taxon>
        <taxon>Eumycetozoa</taxon>
        <taxon>Dictyostelia</taxon>
        <taxon>Dictyosteliales</taxon>
        <taxon>Dictyosteliaceae</taxon>
        <taxon>Polysphondylium</taxon>
    </lineage>
</organism>
<dbReference type="CDD" id="cd02248">
    <property type="entry name" value="Peptidase_C1A"/>
    <property type="match status" value="1"/>
</dbReference>
<evidence type="ECO:0000259" key="9">
    <source>
        <dbReference type="SMART" id="SM00645"/>
    </source>
</evidence>
<proteinExistence type="inferred from homology"/>
<accession>A0A8J4PTW5</accession>
<dbReference type="InterPro" id="IPR039417">
    <property type="entry name" value="Peptidase_C1A_papain-like"/>
</dbReference>
<dbReference type="SMART" id="SM00645">
    <property type="entry name" value="Pept_C1"/>
    <property type="match status" value="1"/>
</dbReference>
<dbReference type="InterPro" id="IPR000169">
    <property type="entry name" value="Pept_cys_AS"/>
</dbReference>
<dbReference type="OrthoDB" id="387093at2759"/>
<evidence type="ECO:0000313" key="11">
    <source>
        <dbReference type="EMBL" id="KAF2073311.1"/>
    </source>
</evidence>
<feature type="domain" description="Peptidase C1A papain C-terminal" evidence="9">
    <location>
        <begin position="115"/>
        <end position="338"/>
    </location>
</feature>
<dbReference type="InterPro" id="IPR025660">
    <property type="entry name" value="Pept_his_AS"/>
</dbReference>
<name>A0A8J4PTW5_9MYCE</name>
<feature type="chain" id="PRO_5035209011" description="Cysteine proteinase" evidence="8">
    <location>
        <begin position="17"/>
        <end position="342"/>
    </location>
</feature>
<gene>
    <name evidence="11" type="ORF">CYY_005364</name>
</gene>
<dbReference type="Pfam" id="PF08246">
    <property type="entry name" value="Inhibitor_I29"/>
    <property type="match status" value="1"/>
</dbReference>
<dbReference type="InterPro" id="IPR025661">
    <property type="entry name" value="Pept_asp_AS"/>
</dbReference>
<comment type="similarity">
    <text evidence="2">Belongs to the peptidase C1 family.</text>
</comment>
<reference evidence="11" key="1">
    <citation type="submission" date="2020-01" db="EMBL/GenBank/DDBJ databases">
        <title>Development of genomics and gene disruption for Polysphondylium violaceum indicates a role for the polyketide synthase stlB in stalk morphogenesis.</title>
        <authorList>
            <person name="Narita B."/>
            <person name="Kawabe Y."/>
            <person name="Kin K."/>
            <person name="Saito T."/>
            <person name="Gibbs R."/>
            <person name="Kuspa A."/>
            <person name="Muzny D."/>
            <person name="Queller D."/>
            <person name="Richards S."/>
            <person name="Strassman J."/>
            <person name="Sucgang R."/>
            <person name="Worley K."/>
            <person name="Schaap P."/>
        </authorList>
    </citation>
    <scope>NUCLEOTIDE SEQUENCE</scope>
    <source>
        <strain evidence="11">QSvi11</strain>
    </source>
</reference>
<dbReference type="InterPro" id="IPR013201">
    <property type="entry name" value="Prot_inhib_I29"/>
</dbReference>
<dbReference type="EMBL" id="AJWJ01000212">
    <property type="protein sequence ID" value="KAF2073311.1"/>
    <property type="molecule type" value="Genomic_DNA"/>
</dbReference>
<keyword evidence="5" id="KW-0788">Thiol protease</keyword>
<comment type="caution">
    <text evidence="11">The sequence shown here is derived from an EMBL/GenBank/DDBJ whole genome shotgun (WGS) entry which is preliminary data.</text>
</comment>
<dbReference type="GO" id="GO:0005764">
    <property type="term" value="C:lysosome"/>
    <property type="evidence" value="ECO:0007669"/>
    <property type="project" value="UniProtKB-SubCell"/>
</dbReference>
<sequence>MKSILLIALFIALASASFLTKDEVNFINFQQKYNKVYESHEYAAKFATFKSNVGLIESLNQKAKAQNSDLTFGVNKFADLSPAEFRKYYMSAVSATPSADLPMAAELSDDIINATPVAFDWREHGAVTPVKNQGQCGSCWTFSTTGNVEGQNFLAAKNPLVGLSEQNLVDCSNNCMEYENQKVCNAGCDGGLQPIAYEYIIQAGGIDTEQAYPYTAVDGTCKFDASSVGAKITSYTMVPTNETQIAAFLATTGPLAIAADAAEWQFYLGGVFDIPCGKSLDHGILIVGYSAQRTILGANTPYWIVKNSWGADWGEAGYLKVLRNKNECGVANFVSTSIISAQ</sequence>
<dbReference type="InterPro" id="IPR038765">
    <property type="entry name" value="Papain-like_cys_pep_sf"/>
</dbReference>
<evidence type="ECO:0000256" key="1">
    <source>
        <dbReference type="ARBA" id="ARBA00004371"/>
    </source>
</evidence>
<dbReference type="PROSITE" id="PS00139">
    <property type="entry name" value="THIOL_PROTEASE_CYS"/>
    <property type="match status" value="1"/>
</dbReference>
<evidence type="ECO:0000256" key="7">
    <source>
        <dbReference type="ARBA" id="ARBA00023228"/>
    </source>
</evidence>
<evidence type="ECO:0000256" key="2">
    <source>
        <dbReference type="ARBA" id="ARBA00008455"/>
    </source>
</evidence>
<dbReference type="PANTHER" id="PTHR12411">
    <property type="entry name" value="CYSTEINE PROTEASE FAMILY C1-RELATED"/>
    <property type="match status" value="1"/>
</dbReference>
<dbReference type="PROSITE" id="PS00640">
    <property type="entry name" value="THIOL_PROTEASE_ASN"/>
    <property type="match status" value="1"/>
</dbReference>
<protein>
    <recommendedName>
        <fullName evidence="13">Cysteine proteinase</fullName>
    </recommendedName>
</protein>
<dbReference type="Proteomes" id="UP000695562">
    <property type="component" value="Unassembled WGS sequence"/>
</dbReference>
<evidence type="ECO:0000256" key="4">
    <source>
        <dbReference type="ARBA" id="ARBA00022801"/>
    </source>
</evidence>
<evidence type="ECO:0000313" key="12">
    <source>
        <dbReference type="Proteomes" id="UP000695562"/>
    </source>
</evidence>
<evidence type="ECO:0000259" key="10">
    <source>
        <dbReference type="SMART" id="SM00848"/>
    </source>
</evidence>
<dbReference type="GO" id="GO:0008234">
    <property type="term" value="F:cysteine-type peptidase activity"/>
    <property type="evidence" value="ECO:0007669"/>
    <property type="project" value="UniProtKB-KW"/>
</dbReference>
<comment type="subcellular location">
    <subcellularLocation>
        <location evidence="1">Lysosome</location>
    </subcellularLocation>
</comment>
<dbReference type="SMART" id="SM00848">
    <property type="entry name" value="Inhibitor_I29"/>
    <property type="match status" value="1"/>
</dbReference>
<feature type="domain" description="Cathepsin propeptide inhibitor" evidence="10">
    <location>
        <begin position="26"/>
        <end position="85"/>
    </location>
</feature>
<dbReference type="SUPFAM" id="SSF54001">
    <property type="entry name" value="Cysteine proteinases"/>
    <property type="match status" value="1"/>
</dbReference>
<dbReference type="Pfam" id="PF00112">
    <property type="entry name" value="Peptidase_C1"/>
    <property type="match status" value="1"/>
</dbReference>
<keyword evidence="7" id="KW-0458">Lysosome</keyword>
<dbReference type="PROSITE" id="PS00639">
    <property type="entry name" value="THIOL_PROTEASE_HIS"/>
    <property type="match status" value="1"/>
</dbReference>
<dbReference type="Gene3D" id="3.90.70.10">
    <property type="entry name" value="Cysteine proteinases"/>
    <property type="match status" value="1"/>
</dbReference>
<keyword evidence="3" id="KW-0645">Protease</keyword>
<dbReference type="FunFam" id="3.90.70.10:FF:000138">
    <property type="entry name" value="Cruzipain"/>
    <property type="match status" value="1"/>
</dbReference>